<proteinExistence type="predicted"/>
<protein>
    <recommendedName>
        <fullName evidence="4">DDE-1 domain-containing protein</fullName>
    </recommendedName>
</protein>
<dbReference type="EMBL" id="BEXD01001538">
    <property type="protein sequence ID" value="GBB94569.1"/>
    <property type="molecule type" value="Genomic_DNA"/>
</dbReference>
<organism evidence="2 3">
    <name type="scientific">Rhizophagus clarus</name>
    <dbReference type="NCBI Taxonomy" id="94130"/>
    <lineage>
        <taxon>Eukaryota</taxon>
        <taxon>Fungi</taxon>
        <taxon>Fungi incertae sedis</taxon>
        <taxon>Mucoromycota</taxon>
        <taxon>Glomeromycotina</taxon>
        <taxon>Glomeromycetes</taxon>
        <taxon>Glomerales</taxon>
        <taxon>Glomeraceae</taxon>
        <taxon>Rhizophagus</taxon>
    </lineage>
</organism>
<sequence>MALRPNYGITKNHRKNKLNIKEAIDYIANAWSNVTQTTIQNCWIKTGILPSGNIEDVDVNNNSDNINSDLSELESLLDDTEDSDNLLEYFQMLDKEISTEEILTDEQIIKYDESEKDKDDDDDDDDDDVIPLVPAKNAVDSLKIFIDYFEQQVDDNFNFNDLQIFKKRL</sequence>
<reference evidence="2 3" key="1">
    <citation type="submission" date="2017-11" db="EMBL/GenBank/DDBJ databases">
        <title>The genome of Rhizophagus clarus HR1 reveals common genetic basis of auxotrophy among arbuscular mycorrhizal fungi.</title>
        <authorList>
            <person name="Kobayashi Y."/>
        </authorList>
    </citation>
    <scope>NUCLEOTIDE SEQUENCE [LARGE SCALE GENOMIC DNA]</scope>
    <source>
        <strain evidence="2 3">HR1</strain>
    </source>
</reference>
<evidence type="ECO:0008006" key="4">
    <source>
        <dbReference type="Google" id="ProtNLM"/>
    </source>
</evidence>
<evidence type="ECO:0000313" key="3">
    <source>
        <dbReference type="Proteomes" id="UP000247702"/>
    </source>
</evidence>
<feature type="compositionally biased region" description="Acidic residues" evidence="1">
    <location>
        <begin position="118"/>
        <end position="129"/>
    </location>
</feature>
<name>A0A2Z6RA50_9GLOM</name>
<feature type="region of interest" description="Disordered" evidence="1">
    <location>
        <begin position="110"/>
        <end position="131"/>
    </location>
</feature>
<comment type="caution">
    <text evidence="2">The sequence shown here is derived from an EMBL/GenBank/DDBJ whole genome shotgun (WGS) entry which is preliminary data.</text>
</comment>
<keyword evidence="3" id="KW-1185">Reference proteome</keyword>
<evidence type="ECO:0000313" key="2">
    <source>
        <dbReference type="EMBL" id="GBB94569.1"/>
    </source>
</evidence>
<evidence type="ECO:0000256" key="1">
    <source>
        <dbReference type="SAM" id="MobiDB-lite"/>
    </source>
</evidence>
<accession>A0A2Z6RA50</accession>
<gene>
    <name evidence="2" type="ORF">RclHR1_23820002</name>
</gene>
<dbReference type="Proteomes" id="UP000247702">
    <property type="component" value="Unassembled WGS sequence"/>
</dbReference>
<dbReference type="AlphaFoldDB" id="A0A2Z6RA50"/>